<feature type="domain" description="Retrotransposon gag" evidence="2">
    <location>
        <begin position="65"/>
        <end position="148"/>
    </location>
</feature>
<dbReference type="InterPro" id="IPR005162">
    <property type="entry name" value="Retrotrans_gag_dom"/>
</dbReference>
<sequence length="274" mass="31979">MRLAQTVTPPAVQEHPETVLLQHREADTVHHLRRETTTTVGKEVTVEKPEMKRREGVSQEQIFRHAHMFLDGTASDWFFTFVDEMDNWETFEKLVRIRFGNPNQEQGIRSRIQGRKQHRNEKFIEFASDIERLNKQLSKPLSTHSKFQTLWQNMHSHYRTKIAPGTQIKSLKDLTEACQRIDAVDTSLNPSGEIAHQRMVNNVDVEESENDSEASADVNVVRTRQARDNRYTARRREQPEQEGERENGFRQQPPQHQRTERNQGGCILDAKICD</sequence>
<dbReference type="Proteomes" id="UP001562425">
    <property type="component" value="Unassembled WGS sequence"/>
</dbReference>
<evidence type="ECO:0000313" key="3">
    <source>
        <dbReference type="EMBL" id="KAL1397728.1"/>
    </source>
</evidence>
<evidence type="ECO:0000313" key="4">
    <source>
        <dbReference type="Proteomes" id="UP001562425"/>
    </source>
</evidence>
<feature type="region of interest" description="Disordered" evidence="1">
    <location>
        <begin position="205"/>
        <end position="263"/>
    </location>
</feature>
<dbReference type="AlphaFoldDB" id="A0ABD1DDI0"/>
<evidence type="ECO:0000256" key="1">
    <source>
        <dbReference type="SAM" id="MobiDB-lite"/>
    </source>
</evidence>
<name>A0ABD1DDI0_CULPP</name>
<comment type="caution">
    <text evidence="3">The sequence shown here is derived from an EMBL/GenBank/DDBJ whole genome shotgun (WGS) entry which is preliminary data.</text>
</comment>
<dbReference type="EMBL" id="JBEHCU010006174">
    <property type="protein sequence ID" value="KAL1397728.1"/>
    <property type="molecule type" value="Genomic_DNA"/>
</dbReference>
<organism evidence="3 4">
    <name type="scientific">Culex pipiens pipiens</name>
    <name type="common">Northern house mosquito</name>
    <dbReference type="NCBI Taxonomy" id="38569"/>
    <lineage>
        <taxon>Eukaryota</taxon>
        <taxon>Metazoa</taxon>
        <taxon>Ecdysozoa</taxon>
        <taxon>Arthropoda</taxon>
        <taxon>Hexapoda</taxon>
        <taxon>Insecta</taxon>
        <taxon>Pterygota</taxon>
        <taxon>Neoptera</taxon>
        <taxon>Endopterygota</taxon>
        <taxon>Diptera</taxon>
        <taxon>Nematocera</taxon>
        <taxon>Culicoidea</taxon>
        <taxon>Culicidae</taxon>
        <taxon>Culicinae</taxon>
        <taxon>Culicini</taxon>
        <taxon>Culex</taxon>
        <taxon>Culex</taxon>
    </lineage>
</organism>
<protein>
    <recommendedName>
        <fullName evidence="2">Retrotransposon gag domain-containing protein</fullName>
    </recommendedName>
</protein>
<feature type="compositionally biased region" description="Acidic residues" evidence="1">
    <location>
        <begin position="205"/>
        <end position="214"/>
    </location>
</feature>
<accession>A0ABD1DDI0</accession>
<feature type="compositionally biased region" description="Basic and acidic residues" evidence="1">
    <location>
        <begin position="225"/>
        <end position="248"/>
    </location>
</feature>
<keyword evidence="4" id="KW-1185">Reference proteome</keyword>
<gene>
    <name evidence="3" type="ORF">pipiens_009535</name>
</gene>
<proteinExistence type="predicted"/>
<dbReference type="Pfam" id="PF03732">
    <property type="entry name" value="Retrotrans_gag"/>
    <property type="match status" value="1"/>
</dbReference>
<evidence type="ECO:0000259" key="2">
    <source>
        <dbReference type="Pfam" id="PF03732"/>
    </source>
</evidence>
<reference evidence="3 4" key="1">
    <citation type="submission" date="2024-05" db="EMBL/GenBank/DDBJ databases">
        <title>Culex pipiens pipiens assembly and annotation.</title>
        <authorList>
            <person name="Alout H."/>
            <person name="Durand T."/>
        </authorList>
    </citation>
    <scope>NUCLEOTIDE SEQUENCE [LARGE SCALE GENOMIC DNA]</scope>
    <source>
        <strain evidence="3">HA-2024</strain>
        <tissue evidence="3">Whole body</tissue>
    </source>
</reference>